<dbReference type="PROSITE" id="PS50937">
    <property type="entry name" value="HTH_MERR_2"/>
    <property type="match status" value="1"/>
</dbReference>
<reference evidence="8" key="1">
    <citation type="submission" date="2016-11" db="EMBL/GenBank/DDBJ databases">
        <authorList>
            <person name="Varghese N."/>
            <person name="Submissions S."/>
        </authorList>
    </citation>
    <scope>NUCLEOTIDE SEQUENCE [LARGE SCALE GENOMIC DNA]</scope>
    <source>
        <strain evidence="8">DSM 18095</strain>
    </source>
</reference>
<dbReference type="PANTHER" id="PTHR30204:SF69">
    <property type="entry name" value="MERR-FAMILY TRANSCRIPTIONAL REGULATOR"/>
    <property type="match status" value="1"/>
</dbReference>
<dbReference type="Proteomes" id="UP000184114">
    <property type="component" value="Unassembled WGS sequence"/>
</dbReference>
<keyword evidence="3" id="KW-0238">DNA-binding</keyword>
<keyword evidence="4" id="KW-0804">Transcription</keyword>
<keyword evidence="8" id="KW-1185">Reference proteome</keyword>
<evidence type="ECO:0000313" key="7">
    <source>
        <dbReference type="EMBL" id="SHE31244.1"/>
    </source>
</evidence>
<protein>
    <submittedName>
        <fullName evidence="7">MerR HTH family regulatory protein</fullName>
    </submittedName>
</protein>
<dbReference type="CDD" id="cd04764">
    <property type="entry name" value="HTH_MlrA-like_sg1"/>
    <property type="match status" value="1"/>
</dbReference>
<dbReference type="InterPro" id="IPR047057">
    <property type="entry name" value="MerR_fam"/>
</dbReference>
<dbReference type="Pfam" id="PF13411">
    <property type="entry name" value="MerR_1"/>
    <property type="match status" value="1"/>
</dbReference>
<dbReference type="STRING" id="1123404.SAMN02745784_00307"/>
<feature type="coiled-coil region" evidence="5">
    <location>
        <begin position="126"/>
        <end position="186"/>
    </location>
</feature>
<keyword evidence="5" id="KW-0175">Coiled coil</keyword>
<evidence type="ECO:0000256" key="5">
    <source>
        <dbReference type="SAM" id="Coils"/>
    </source>
</evidence>
<dbReference type="SUPFAM" id="SSF46955">
    <property type="entry name" value="Putative DNA-binding domain"/>
    <property type="match status" value="1"/>
</dbReference>
<dbReference type="GO" id="GO:0003677">
    <property type="term" value="F:DNA binding"/>
    <property type="evidence" value="ECO:0007669"/>
    <property type="project" value="UniProtKB-KW"/>
</dbReference>
<evidence type="ECO:0000256" key="2">
    <source>
        <dbReference type="ARBA" id="ARBA00023015"/>
    </source>
</evidence>
<evidence type="ECO:0000259" key="6">
    <source>
        <dbReference type="PROSITE" id="PS50937"/>
    </source>
</evidence>
<evidence type="ECO:0000256" key="4">
    <source>
        <dbReference type="ARBA" id="ARBA00023163"/>
    </source>
</evidence>
<dbReference type="InterPro" id="IPR009061">
    <property type="entry name" value="DNA-bd_dom_put_sf"/>
</dbReference>
<sequence length="198" mass="23785">MLDLNHEYTISEVSELTGYAPHVLRYYEKEFEIDIPRNNSNHRYFTYKEIELIQYIKTLQDKGFTNKQIKLIIQSPEIMVNNHEETDIVAVEDNMFFDTYQLAKEISMTLEEEFFDKLFNHINEGSEKNIKVIEELRDEVAMLRNELNSKERDVLICENAKLKMKIKEKTFENIELNEKLKKIEEKEVGFFKKIFKKK</sequence>
<organism evidence="7 8">
    <name type="scientific">Tissierella praeacuta DSM 18095</name>
    <dbReference type="NCBI Taxonomy" id="1123404"/>
    <lineage>
        <taxon>Bacteria</taxon>
        <taxon>Bacillati</taxon>
        <taxon>Bacillota</taxon>
        <taxon>Tissierellia</taxon>
        <taxon>Tissierellales</taxon>
        <taxon>Tissierellaceae</taxon>
        <taxon>Tissierella</taxon>
    </lineage>
</organism>
<dbReference type="Gene3D" id="1.10.1660.10">
    <property type="match status" value="1"/>
</dbReference>
<dbReference type="InterPro" id="IPR000551">
    <property type="entry name" value="MerR-type_HTH_dom"/>
</dbReference>
<keyword evidence="1" id="KW-0678">Repressor</keyword>
<evidence type="ECO:0000256" key="3">
    <source>
        <dbReference type="ARBA" id="ARBA00023125"/>
    </source>
</evidence>
<dbReference type="GeneID" id="90995000"/>
<name>A0A1M4SG54_9FIRM</name>
<feature type="domain" description="HTH merR-type" evidence="6">
    <location>
        <begin position="7"/>
        <end position="75"/>
    </location>
</feature>
<gene>
    <name evidence="7" type="ORF">SAMN02745784_00307</name>
</gene>
<dbReference type="EMBL" id="FQTY01000001">
    <property type="protein sequence ID" value="SHE31244.1"/>
    <property type="molecule type" value="Genomic_DNA"/>
</dbReference>
<dbReference type="AlphaFoldDB" id="A0A1M4SG54"/>
<dbReference type="PANTHER" id="PTHR30204">
    <property type="entry name" value="REDOX-CYCLING DRUG-SENSING TRANSCRIPTIONAL ACTIVATOR SOXR"/>
    <property type="match status" value="1"/>
</dbReference>
<dbReference type="GO" id="GO:0003700">
    <property type="term" value="F:DNA-binding transcription factor activity"/>
    <property type="evidence" value="ECO:0007669"/>
    <property type="project" value="InterPro"/>
</dbReference>
<keyword evidence="2" id="KW-0805">Transcription regulation</keyword>
<evidence type="ECO:0000256" key="1">
    <source>
        <dbReference type="ARBA" id="ARBA00022491"/>
    </source>
</evidence>
<evidence type="ECO:0000313" key="8">
    <source>
        <dbReference type="Proteomes" id="UP000184114"/>
    </source>
</evidence>
<dbReference type="RefSeq" id="WP_072972194.1">
    <property type="nucleotide sequence ID" value="NZ_FQTY01000001.1"/>
</dbReference>
<proteinExistence type="predicted"/>
<dbReference type="SMART" id="SM00422">
    <property type="entry name" value="HTH_MERR"/>
    <property type="match status" value="1"/>
</dbReference>
<accession>A0A1M4SG54</accession>